<comment type="caution">
    <text evidence="1">The sequence shown here is derived from an EMBL/GenBank/DDBJ whole genome shotgun (WGS) entry which is preliminary data.</text>
</comment>
<dbReference type="EMBL" id="JAUFQS010000015">
    <property type="protein sequence ID" value="MDN3688958.1"/>
    <property type="molecule type" value="Genomic_DNA"/>
</dbReference>
<sequence>MSFSLLSGNIFTLTARQLQVEEPGFSGVILLIRNDQLGEALESDSDKNRRFITTGTVNFNKTTAADIDFIPFTASKYLESFIYWK</sequence>
<dbReference type="Proteomes" id="UP001236663">
    <property type="component" value="Unassembled WGS sequence"/>
</dbReference>
<keyword evidence="2" id="KW-1185">Reference proteome</keyword>
<accession>A0ABT8C843</accession>
<proteinExistence type="predicted"/>
<organism evidence="1 2">
    <name type="scientific">Cyclobacterium jeungdonense</name>
    <dbReference type="NCBI Taxonomy" id="708087"/>
    <lineage>
        <taxon>Bacteria</taxon>
        <taxon>Pseudomonadati</taxon>
        <taxon>Bacteroidota</taxon>
        <taxon>Cytophagia</taxon>
        <taxon>Cytophagales</taxon>
        <taxon>Cyclobacteriaceae</taxon>
        <taxon>Cyclobacterium</taxon>
    </lineage>
</organism>
<dbReference type="RefSeq" id="WP_163387208.1">
    <property type="nucleotide sequence ID" value="NZ_JAUFQS010000015.1"/>
</dbReference>
<evidence type="ECO:0000313" key="1">
    <source>
        <dbReference type="EMBL" id="MDN3688958.1"/>
    </source>
</evidence>
<name>A0ABT8C843_9BACT</name>
<evidence type="ECO:0000313" key="2">
    <source>
        <dbReference type="Proteomes" id="UP001236663"/>
    </source>
</evidence>
<protein>
    <submittedName>
        <fullName evidence="1">Uncharacterized protein</fullName>
    </submittedName>
</protein>
<reference evidence="2" key="1">
    <citation type="journal article" date="2019" name="Int. J. Syst. Evol. Microbiol.">
        <title>The Global Catalogue of Microorganisms (GCM) 10K type strain sequencing project: providing services to taxonomists for standard genome sequencing and annotation.</title>
        <authorList>
            <consortium name="The Broad Institute Genomics Platform"/>
            <consortium name="The Broad Institute Genome Sequencing Center for Infectious Disease"/>
            <person name="Wu L."/>
            <person name="Ma J."/>
        </authorList>
    </citation>
    <scope>NUCLEOTIDE SEQUENCE [LARGE SCALE GENOMIC DNA]</scope>
    <source>
        <strain evidence="2">CECT 7706</strain>
    </source>
</reference>
<gene>
    <name evidence="1" type="ORF">QWZ15_14050</name>
</gene>